<reference evidence="2" key="1">
    <citation type="submission" date="2018-05" db="EMBL/GenBank/DDBJ databases">
        <authorList>
            <person name="Lanie J.A."/>
            <person name="Ng W.-L."/>
            <person name="Kazmierczak K.M."/>
            <person name="Andrzejewski T.M."/>
            <person name="Davidsen T.M."/>
            <person name="Wayne K.J."/>
            <person name="Tettelin H."/>
            <person name="Glass J.I."/>
            <person name="Rusch D."/>
            <person name="Podicherti R."/>
            <person name="Tsui H.-C.T."/>
            <person name="Winkler M.E."/>
        </authorList>
    </citation>
    <scope>NUCLEOTIDE SEQUENCE</scope>
</reference>
<accession>A0A382BQC2</accession>
<sequence>LDRGDVSAGLQRLREHGMLMDVPRLTTRPVIDGRVDEDSWQSAIRADAFYQFVSSHQAALPSEVESELYLGHDDERLYLGFVGYDEETAKLVRSSSGEDMLIWQNDLVEVFLDANLDHRSYMHLGVTSDGMKEDAWHEGGLESRDTDWDAGVQWSSYVGDDRWSVEIALRFADPQLPAPQSGTLWGFNFVRTYRGAEFSQWVRTYGNAHSPDDFGFLRFM</sequence>
<evidence type="ECO:0000313" key="2">
    <source>
        <dbReference type="EMBL" id="SVB15751.1"/>
    </source>
</evidence>
<gene>
    <name evidence="2" type="ORF">METZ01_LOCUS168605</name>
</gene>
<dbReference type="GO" id="GO:0016052">
    <property type="term" value="P:carbohydrate catabolic process"/>
    <property type="evidence" value="ECO:0007669"/>
    <property type="project" value="InterPro"/>
</dbReference>
<dbReference type="GO" id="GO:0004553">
    <property type="term" value="F:hydrolase activity, hydrolyzing O-glycosyl compounds"/>
    <property type="evidence" value="ECO:0007669"/>
    <property type="project" value="InterPro"/>
</dbReference>
<dbReference type="SUPFAM" id="SSF49344">
    <property type="entry name" value="CBD9-like"/>
    <property type="match status" value="1"/>
</dbReference>
<protein>
    <recommendedName>
        <fullName evidence="1">Carbohydrate-binding domain-containing protein</fullName>
    </recommendedName>
</protein>
<proteinExistence type="predicted"/>
<feature type="non-terminal residue" evidence="2">
    <location>
        <position position="1"/>
    </location>
</feature>
<evidence type="ECO:0000259" key="1">
    <source>
        <dbReference type="Pfam" id="PF06452"/>
    </source>
</evidence>
<feature type="domain" description="Carbohydrate-binding" evidence="1">
    <location>
        <begin position="31"/>
        <end position="215"/>
    </location>
</feature>
<name>A0A382BQC2_9ZZZZ</name>
<organism evidence="2">
    <name type="scientific">marine metagenome</name>
    <dbReference type="NCBI Taxonomy" id="408172"/>
    <lineage>
        <taxon>unclassified sequences</taxon>
        <taxon>metagenomes</taxon>
        <taxon>ecological metagenomes</taxon>
    </lineage>
</organism>
<dbReference type="EMBL" id="UINC01030789">
    <property type="protein sequence ID" value="SVB15751.1"/>
    <property type="molecule type" value="Genomic_DNA"/>
</dbReference>
<dbReference type="Pfam" id="PF06452">
    <property type="entry name" value="CBM9_1"/>
    <property type="match status" value="1"/>
</dbReference>
<dbReference type="Gene3D" id="2.60.40.1190">
    <property type="match status" value="1"/>
</dbReference>
<dbReference type="InterPro" id="IPR010502">
    <property type="entry name" value="Carb-bd_dom_fam9"/>
</dbReference>
<dbReference type="GO" id="GO:0030246">
    <property type="term" value="F:carbohydrate binding"/>
    <property type="evidence" value="ECO:0007669"/>
    <property type="project" value="InterPro"/>
</dbReference>
<dbReference type="AlphaFoldDB" id="A0A382BQC2"/>